<dbReference type="Proteomes" id="UP000027866">
    <property type="component" value="Unassembled WGS sequence"/>
</dbReference>
<dbReference type="RefSeq" id="WP_034903860.1">
    <property type="nucleotide sequence ID" value="NZ_CP017057.1"/>
</dbReference>
<gene>
    <name evidence="2" type="ORF">EH32_12475</name>
</gene>
<sequence>MYREVRIWDERQREETYPPEALRAIEGDEDILPIFAQTSGPTEDHHFAADSQLTVLAIGILAAAAAVFVVVGVEQALSTAIDSGWIIQPPGPEAYNLLD</sequence>
<evidence type="ECO:0000313" key="3">
    <source>
        <dbReference type="Proteomes" id="UP000027866"/>
    </source>
</evidence>
<keyword evidence="1" id="KW-0472">Membrane</keyword>
<reference evidence="2 3" key="1">
    <citation type="submission" date="2014-04" db="EMBL/GenBank/DDBJ databases">
        <title>A comprehensive comparison of genomes of Erythrobacter spp. Strains.</title>
        <authorList>
            <person name="Zheng Q."/>
        </authorList>
    </citation>
    <scope>NUCLEOTIDE SEQUENCE [LARGE SCALE GENOMIC DNA]</scope>
    <source>
        <strain evidence="2 3">DSM 8509</strain>
    </source>
</reference>
<protein>
    <submittedName>
        <fullName evidence="2">Uncharacterized protein</fullName>
    </submittedName>
</protein>
<dbReference type="EMBL" id="JMIX01000007">
    <property type="protein sequence ID" value="KEO93036.1"/>
    <property type="molecule type" value="Genomic_DNA"/>
</dbReference>
<keyword evidence="1" id="KW-0812">Transmembrane</keyword>
<name>A0A074MDX4_9SPHN</name>
<evidence type="ECO:0000256" key="1">
    <source>
        <dbReference type="SAM" id="Phobius"/>
    </source>
</evidence>
<keyword evidence="1" id="KW-1133">Transmembrane helix</keyword>
<comment type="caution">
    <text evidence="2">The sequence shown here is derived from an EMBL/GenBank/DDBJ whole genome shotgun (WGS) entry which is preliminary data.</text>
</comment>
<accession>A0A074MDX4</accession>
<keyword evidence="3" id="KW-1185">Reference proteome</keyword>
<organism evidence="2 3">
    <name type="scientific">Erythrobacter litoralis</name>
    <dbReference type="NCBI Taxonomy" id="39960"/>
    <lineage>
        <taxon>Bacteria</taxon>
        <taxon>Pseudomonadati</taxon>
        <taxon>Pseudomonadota</taxon>
        <taxon>Alphaproteobacteria</taxon>
        <taxon>Sphingomonadales</taxon>
        <taxon>Erythrobacteraceae</taxon>
        <taxon>Erythrobacter/Porphyrobacter group</taxon>
        <taxon>Erythrobacter</taxon>
    </lineage>
</organism>
<evidence type="ECO:0000313" key="2">
    <source>
        <dbReference type="EMBL" id="KEO93036.1"/>
    </source>
</evidence>
<dbReference type="AlphaFoldDB" id="A0A074MDX4"/>
<dbReference type="KEGG" id="elq:Ga0102493_112080"/>
<feature type="transmembrane region" description="Helical" evidence="1">
    <location>
        <begin position="53"/>
        <end position="73"/>
    </location>
</feature>
<proteinExistence type="predicted"/>